<gene>
    <name evidence="1" type="ORF">RSO01_62930</name>
</gene>
<evidence type="ECO:0000313" key="2">
    <source>
        <dbReference type="Proteomes" id="UP000321058"/>
    </source>
</evidence>
<dbReference type="EMBL" id="BKAJ01000119">
    <property type="protein sequence ID" value="GEP59127.1"/>
    <property type="molecule type" value="Genomic_DNA"/>
</dbReference>
<sequence length="96" mass="10200">MPPPLTVTLAFAKVELALIFTSEPSDTLMVAVPALEVSLKLTLEPAEVIVALPAVALNRKPMDPLSPAVMVWATAELFTMPPPRNSSSPAPLRVNV</sequence>
<dbReference type="AlphaFoldDB" id="A0A512NJJ6"/>
<keyword evidence="2" id="KW-1185">Reference proteome</keyword>
<name>A0A512NJJ6_9HYPH</name>
<comment type="caution">
    <text evidence="1">The sequence shown here is derived from an EMBL/GenBank/DDBJ whole genome shotgun (WGS) entry which is preliminary data.</text>
</comment>
<accession>A0A512NJJ6</accession>
<reference evidence="1 2" key="1">
    <citation type="submission" date="2019-07" db="EMBL/GenBank/DDBJ databases">
        <title>Whole genome shotgun sequence of Reyranella soli NBRC 108950.</title>
        <authorList>
            <person name="Hosoyama A."/>
            <person name="Uohara A."/>
            <person name="Ohji S."/>
            <person name="Ichikawa N."/>
        </authorList>
    </citation>
    <scope>NUCLEOTIDE SEQUENCE [LARGE SCALE GENOMIC DNA]</scope>
    <source>
        <strain evidence="1 2">NBRC 108950</strain>
    </source>
</reference>
<protein>
    <submittedName>
        <fullName evidence="1">Uncharacterized protein</fullName>
    </submittedName>
</protein>
<organism evidence="1 2">
    <name type="scientific">Reyranella soli</name>
    <dbReference type="NCBI Taxonomy" id="1230389"/>
    <lineage>
        <taxon>Bacteria</taxon>
        <taxon>Pseudomonadati</taxon>
        <taxon>Pseudomonadota</taxon>
        <taxon>Alphaproteobacteria</taxon>
        <taxon>Hyphomicrobiales</taxon>
        <taxon>Reyranellaceae</taxon>
        <taxon>Reyranella</taxon>
    </lineage>
</organism>
<proteinExistence type="predicted"/>
<dbReference type="Proteomes" id="UP000321058">
    <property type="component" value="Unassembled WGS sequence"/>
</dbReference>
<evidence type="ECO:0000313" key="1">
    <source>
        <dbReference type="EMBL" id="GEP59127.1"/>
    </source>
</evidence>